<reference evidence="2 4" key="2">
    <citation type="submission" date="2020-05" db="EMBL/GenBank/DDBJ databases">
        <title>FDA dAtabase for Regulatory Grade micrObial Sequences (FDA-ARGOS): Supporting development and validation of Infectious Disease Dx tests.</title>
        <authorList>
            <person name="Nelson B."/>
            <person name="Plummer A."/>
            <person name="Tallon L."/>
            <person name="Sadzewicz L."/>
            <person name="Zhao X."/>
            <person name="Vavikolanu K."/>
            <person name="Mehta A."/>
            <person name="Aluvathingal J."/>
            <person name="Nadendla S."/>
            <person name="Myers T."/>
            <person name="Yan Y."/>
            <person name="Sichtig H."/>
        </authorList>
    </citation>
    <scope>NUCLEOTIDE SEQUENCE [LARGE SCALE GENOMIC DNA]</scope>
    <source>
        <strain evidence="2 4">FDAARGOS_795</strain>
    </source>
</reference>
<proteinExistence type="predicted"/>
<dbReference type="RefSeq" id="WP_000626981.1">
    <property type="nucleotide sequence ID" value="NZ_CP009335.1"/>
</dbReference>
<name>A0A0B5NU25_BACTU</name>
<dbReference type="AlphaFoldDB" id="A0A0B5NU25"/>
<dbReference type="EMBL" id="CP053980">
    <property type="protein sequence ID" value="QKH23066.1"/>
    <property type="molecule type" value="Genomic_DNA"/>
</dbReference>
<protein>
    <submittedName>
        <fullName evidence="2">Uncharacterized protein</fullName>
    </submittedName>
</protein>
<sequence>MITALELKVLLFQIGIEIVPPSNLKEKILIQVNLVEGIKLNHVEVNNDE</sequence>
<evidence type="ECO:0000313" key="1">
    <source>
        <dbReference type="EMBL" id="AJG76952.1"/>
    </source>
</evidence>
<gene>
    <name evidence="1" type="ORF">BF38_4520</name>
    <name evidence="2" type="ORF">FOC89_03325</name>
</gene>
<organism evidence="2 4">
    <name type="scientific">Bacillus thuringiensis</name>
    <dbReference type="NCBI Taxonomy" id="1428"/>
    <lineage>
        <taxon>Bacteria</taxon>
        <taxon>Bacillati</taxon>
        <taxon>Bacillota</taxon>
        <taxon>Bacilli</taxon>
        <taxon>Bacillales</taxon>
        <taxon>Bacillaceae</taxon>
        <taxon>Bacillus</taxon>
        <taxon>Bacillus cereus group</taxon>
    </lineage>
</organism>
<evidence type="ECO:0000313" key="3">
    <source>
        <dbReference type="Proteomes" id="UP000031876"/>
    </source>
</evidence>
<evidence type="ECO:0000313" key="2">
    <source>
        <dbReference type="EMBL" id="QKH23066.1"/>
    </source>
</evidence>
<dbReference type="KEGG" id="btw:BF38_4520"/>
<dbReference type="EMBL" id="CP009335">
    <property type="protein sequence ID" value="AJG76952.1"/>
    <property type="molecule type" value="Genomic_DNA"/>
</dbReference>
<reference evidence="1 3" key="1">
    <citation type="journal article" date="2015" name="Genome Announc.">
        <title>Complete genome sequences for 35 biothreat assay-relevant bacillus species.</title>
        <authorList>
            <person name="Johnson S.L."/>
            <person name="Daligault H.E."/>
            <person name="Davenport K.W."/>
            <person name="Jaissle J."/>
            <person name="Frey K.G."/>
            <person name="Ladner J.T."/>
            <person name="Broomall S.M."/>
            <person name="Bishop-Lilly K.A."/>
            <person name="Bruce D.C."/>
            <person name="Gibbons H.S."/>
            <person name="Coyne S.R."/>
            <person name="Lo C.C."/>
            <person name="Meincke L."/>
            <person name="Munk A.C."/>
            <person name="Koroleva G.I."/>
            <person name="Rosenzweig C.N."/>
            <person name="Palacios G.F."/>
            <person name="Redden C.L."/>
            <person name="Minogue T.D."/>
            <person name="Chain P.S."/>
        </authorList>
    </citation>
    <scope>NUCLEOTIDE SEQUENCE [LARGE SCALE GENOMIC DNA]</scope>
    <source>
        <strain evidence="1 3">HD1011</strain>
    </source>
</reference>
<dbReference type="Proteomes" id="UP000501107">
    <property type="component" value="Chromosome"/>
</dbReference>
<evidence type="ECO:0000313" key="4">
    <source>
        <dbReference type="Proteomes" id="UP000501107"/>
    </source>
</evidence>
<dbReference type="Proteomes" id="UP000031876">
    <property type="component" value="Chromosome"/>
</dbReference>
<accession>A0A0B5NU25</accession>